<sequence>MSVRSKIVKEGGAEPTDFEKVVSQALFDLEATNNELKAGLRELFITSAKEVKVSDSRKAVVIQVPFRLLAAFHKIQQKLVRELEKKISSDVIIVANRRIAPVPRNGKASARPRSRTLTAVHENILNDLVYPSEIVGKRIRYGVDGSKTIKVHLDPKDRNISEYKLDTFTSVYKKLTGKDAKFEYPISESA</sequence>
<dbReference type="GO" id="GO:0006412">
    <property type="term" value="P:translation"/>
    <property type="evidence" value="ECO:0007669"/>
    <property type="project" value="InterPro"/>
</dbReference>
<dbReference type="GO" id="GO:0030686">
    <property type="term" value="C:90S preribosome"/>
    <property type="evidence" value="ECO:0007669"/>
    <property type="project" value="TreeGrafter"/>
</dbReference>
<dbReference type="AlphaFoldDB" id="A0A7S0YU64"/>
<organism evidence="5">
    <name type="scientific">Polytomella parva</name>
    <dbReference type="NCBI Taxonomy" id="51329"/>
    <lineage>
        <taxon>Eukaryota</taxon>
        <taxon>Viridiplantae</taxon>
        <taxon>Chlorophyta</taxon>
        <taxon>core chlorophytes</taxon>
        <taxon>Chlorophyceae</taxon>
        <taxon>CS clade</taxon>
        <taxon>Chlamydomonadales</taxon>
        <taxon>Chlamydomonadaceae</taxon>
        <taxon>Polytomella</taxon>
    </lineage>
</organism>
<evidence type="ECO:0000313" key="5">
    <source>
        <dbReference type="EMBL" id="CAD8793297.1"/>
    </source>
</evidence>
<evidence type="ECO:0000256" key="3">
    <source>
        <dbReference type="ARBA" id="ARBA00023274"/>
    </source>
</evidence>
<dbReference type="Pfam" id="PF01251">
    <property type="entry name" value="Ribosomal_S7e"/>
    <property type="match status" value="1"/>
</dbReference>
<gene>
    <name evidence="5" type="ORF">PPAR00522_LOCUS22298</name>
</gene>
<evidence type="ECO:0000256" key="4">
    <source>
        <dbReference type="RuleBase" id="RU364105"/>
    </source>
</evidence>
<dbReference type="GO" id="GO:0003735">
    <property type="term" value="F:structural constituent of ribosome"/>
    <property type="evidence" value="ECO:0007669"/>
    <property type="project" value="InterPro"/>
</dbReference>
<keyword evidence="2 4" id="KW-0689">Ribosomal protein</keyword>
<dbReference type="InterPro" id="IPR000554">
    <property type="entry name" value="Ribosomal_eS7"/>
</dbReference>
<comment type="similarity">
    <text evidence="1 4">Belongs to the eukaryotic ribosomal protein eS7 family.</text>
</comment>
<dbReference type="GO" id="GO:0006364">
    <property type="term" value="P:rRNA processing"/>
    <property type="evidence" value="ECO:0007669"/>
    <property type="project" value="TreeGrafter"/>
</dbReference>
<evidence type="ECO:0000256" key="2">
    <source>
        <dbReference type="ARBA" id="ARBA00022980"/>
    </source>
</evidence>
<evidence type="ECO:0000256" key="1">
    <source>
        <dbReference type="ARBA" id="ARBA00007820"/>
    </source>
</evidence>
<name>A0A7S0YU64_9CHLO</name>
<dbReference type="EMBL" id="HBFM01034242">
    <property type="protein sequence ID" value="CAD8793297.1"/>
    <property type="molecule type" value="Transcribed_RNA"/>
</dbReference>
<dbReference type="GO" id="GO:0042274">
    <property type="term" value="P:ribosomal small subunit biogenesis"/>
    <property type="evidence" value="ECO:0007669"/>
    <property type="project" value="TreeGrafter"/>
</dbReference>
<dbReference type="PANTHER" id="PTHR11278">
    <property type="entry name" value="40S RIBOSOMAL PROTEIN S7"/>
    <property type="match status" value="1"/>
</dbReference>
<reference evidence="5" key="1">
    <citation type="submission" date="2021-01" db="EMBL/GenBank/DDBJ databases">
        <authorList>
            <person name="Corre E."/>
            <person name="Pelletier E."/>
            <person name="Niang G."/>
            <person name="Scheremetjew M."/>
            <person name="Finn R."/>
            <person name="Kale V."/>
            <person name="Holt S."/>
            <person name="Cochrane G."/>
            <person name="Meng A."/>
            <person name="Brown T."/>
            <person name="Cohen L."/>
        </authorList>
    </citation>
    <scope>NUCLEOTIDE SEQUENCE</scope>
    <source>
        <strain evidence="5">SAG 63-3</strain>
    </source>
</reference>
<dbReference type="GO" id="GO:0022627">
    <property type="term" value="C:cytosolic small ribosomal subunit"/>
    <property type="evidence" value="ECO:0007669"/>
    <property type="project" value="TreeGrafter"/>
</dbReference>
<protein>
    <recommendedName>
        <fullName evidence="4">40S ribosomal protein S7</fullName>
    </recommendedName>
</protein>
<dbReference type="GO" id="GO:0032040">
    <property type="term" value="C:small-subunit processome"/>
    <property type="evidence" value="ECO:0007669"/>
    <property type="project" value="TreeGrafter"/>
</dbReference>
<accession>A0A7S0YU64</accession>
<proteinExistence type="inferred from homology"/>
<dbReference type="PANTHER" id="PTHR11278:SF0">
    <property type="entry name" value="SMALL RIBOSOMAL SUBUNIT PROTEIN ES7"/>
    <property type="match status" value="1"/>
</dbReference>
<keyword evidence="3 4" id="KW-0687">Ribonucleoprotein</keyword>